<sequence>MRTEHEIKLMQYAQGALLGEIAPSFRAISFKLSPDGEDLVARFIFDGEPSEEAREVASVALTNLLANYSENHRSFKEQMMAVPFPQKMEHLPLLVYLRNEDSWNPWSKAWKNT</sequence>
<dbReference type="InterPro" id="IPR058702">
    <property type="entry name" value="MafI2-like"/>
</dbReference>
<dbReference type="EMBL" id="CP019650">
    <property type="protein sequence ID" value="AQQ68270.1"/>
    <property type="molecule type" value="Genomic_DNA"/>
</dbReference>
<protein>
    <submittedName>
        <fullName evidence="1">Uncharacterized protein</fullName>
    </submittedName>
</protein>
<evidence type="ECO:0000313" key="2">
    <source>
        <dbReference type="Proteomes" id="UP000188219"/>
    </source>
</evidence>
<reference evidence="1" key="1">
    <citation type="submission" date="2017-02" db="EMBL/GenBank/DDBJ databases">
        <title>Genome of Microbulbifer agarilyticus GP101.</title>
        <authorList>
            <person name="Jung J."/>
            <person name="Bae S.S."/>
            <person name="Baek K."/>
        </authorList>
    </citation>
    <scope>NUCLEOTIDE SEQUENCE [LARGE SCALE GENOMIC DNA]</scope>
    <source>
        <strain evidence="1">GP101</strain>
    </source>
</reference>
<dbReference type="KEGG" id="maga:Mag101_11920"/>
<dbReference type="OrthoDB" id="6401899at2"/>
<dbReference type="AlphaFoldDB" id="A0A1Q2M6L9"/>
<proteinExistence type="predicted"/>
<name>A0A1Q2M6L9_9GAMM</name>
<dbReference type="Pfam" id="PF26541">
    <property type="entry name" value="MafI2"/>
    <property type="match status" value="1"/>
</dbReference>
<dbReference type="Proteomes" id="UP000188219">
    <property type="component" value="Chromosome"/>
</dbReference>
<accession>A0A1Q2M6L9</accession>
<organism evidence="1 2">
    <name type="scientific">Microbulbifer agarilyticus</name>
    <dbReference type="NCBI Taxonomy" id="260552"/>
    <lineage>
        <taxon>Bacteria</taxon>
        <taxon>Pseudomonadati</taxon>
        <taxon>Pseudomonadota</taxon>
        <taxon>Gammaproteobacteria</taxon>
        <taxon>Cellvibrionales</taxon>
        <taxon>Microbulbiferaceae</taxon>
        <taxon>Microbulbifer</taxon>
    </lineage>
</organism>
<gene>
    <name evidence="1" type="ORF">Mag101_11920</name>
</gene>
<dbReference type="RefSeq" id="WP_077405218.1">
    <property type="nucleotide sequence ID" value="NZ_CP019650.1"/>
</dbReference>
<evidence type="ECO:0000313" key="1">
    <source>
        <dbReference type="EMBL" id="AQQ68270.1"/>
    </source>
</evidence>
<keyword evidence="2" id="KW-1185">Reference proteome</keyword>